<dbReference type="Proteomes" id="UP000092484">
    <property type="component" value="Unassembled WGS sequence"/>
</dbReference>
<feature type="domain" description="Thioesterase" evidence="2">
    <location>
        <begin position="59"/>
        <end position="133"/>
    </location>
</feature>
<reference evidence="3 4" key="1">
    <citation type="submission" date="2016-06" db="EMBL/GenBank/DDBJ databases">
        <title>Genome sequence of Porphyrobacter dokdonensis DSW-74.</title>
        <authorList>
            <person name="Kim J.F."/>
            <person name="Song J.Y."/>
        </authorList>
    </citation>
    <scope>NUCLEOTIDE SEQUENCE [LARGE SCALE GENOMIC DNA]</scope>
    <source>
        <strain evidence="3 4">DSW-74</strain>
    </source>
</reference>
<dbReference type="InterPro" id="IPR006683">
    <property type="entry name" value="Thioestr_dom"/>
</dbReference>
<proteinExistence type="predicted"/>
<dbReference type="InterPro" id="IPR029069">
    <property type="entry name" value="HotDog_dom_sf"/>
</dbReference>
<dbReference type="InterPro" id="IPR003736">
    <property type="entry name" value="PAAI_dom"/>
</dbReference>
<protein>
    <submittedName>
        <fullName evidence="3">Phenylacetic acid degradation-related protein</fullName>
    </submittedName>
</protein>
<evidence type="ECO:0000313" key="3">
    <source>
        <dbReference type="EMBL" id="OBV11499.1"/>
    </source>
</evidence>
<sequence length="164" mass="18115">MQRTMNTPSARFDAREASKWFFRHGHTGWLGLRFTEQGDNWVELELPWREDLVGDSKSGVLASGPIISLMDMASGMAIWQAGGTFNPVATLDLRVDYQRPARERASVRGRVECYRRTRSAAFVRGIAHDGDPQDPVAHVAGVFMTIGADPRKDNPALQGDSADG</sequence>
<dbReference type="SUPFAM" id="SSF54637">
    <property type="entry name" value="Thioesterase/thiol ester dehydrase-isomerase"/>
    <property type="match status" value="1"/>
</dbReference>
<keyword evidence="4" id="KW-1185">Reference proteome</keyword>
<dbReference type="Pfam" id="PF03061">
    <property type="entry name" value="4HBT"/>
    <property type="match status" value="1"/>
</dbReference>
<dbReference type="NCBIfam" id="TIGR00369">
    <property type="entry name" value="unchar_dom_1"/>
    <property type="match status" value="1"/>
</dbReference>
<dbReference type="GO" id="GO:0016289">
    <property type="term" value="F:acyl-CoA hydrolase activity"/>
    <property type="evidence" value="ECO:0007669"/>
    <property type="project" value="UniProtKB-ARBA"/>
</dbReference>
<name>A0A1A7BG84_9SPHN</name>
<evidence type="ECO:0000256" key="1">
    <source>
        <dbReference type="ARBA" id="ARBA00022801"/>
    </source>
</evidence>
<dbReference type="PATRIC" id="fig|1300349.4.peg.939"/>
<gene>
    <name evidence="3" type="ORF">I603_0942</name>
</gene>
<dbReference type="STRING" id="1300349.I603_0942"/>
<evidence type="ECO:0000313" key="4">
    <source>
        <dbReference type="Proteomes" id="UP000092484"/>
    </source>
</evidence>
<evidence type="ECO:0000259" key="2">
    <source>
        <dbReference type="Pfam" id="PF03061"/>
    </source>
</evidence>
<dbReference type="CDD" id="cd03443">
    <property type="entry name" value="PaaI_thioesterase"/>
    <property type="match status" value="1"/>
</dbReference>
<dbReference type="AlphaFoldDB" id="A0A1A7BG84"/>
<dbReference type="EMBL" id="LZYB01000002">
    <property type="protein sequence ID" value="OBV11499.1"/>
    <property type="molecule type" value="Genomic_DNA"/>
</dbReference>
<accession>A0A1A7BG84</accession>
<comment type="caution">
    <text evidence="3">The sequence shown here is derived from an EMBL/GenBank/DDBJ whole genome shotgun (WGS) entry which is preliminary data.</text>
</comment>
<keyword evidence="1" id="KW-0378">Hydrolase</keyword>
<dbReference type="Gene3D" id="3.10.129.10">
    <property type="entry name" value="Hotdog Thioesterase"/>
    <property type="match status" value="1"/>
</dbReference>
<organism evidence="3 4">
    <name type="scientific">Erythrobacter dokdonensis DSW-74</name>
    <dbReference type="NCBI Taxonomy" id="1300349"/>
    <lineage>
        <taxon>Bacteria</taxon>
        <taxon>Pseudomonadati</taxon>
        <taxon>Pseudomonadota</taxon>
        <taxon>Alphaproteobacteria</taxon>
        <taxon>Sphingomonadales</taxon>
        <taxon>Erythrobacteraceae</taxon>
        <taxon>Erythrobacter/Porphyrobacter group</taxon>
        <taxon>Erythrobacter</taxon>
    </lineage>
</organism>